<dbReference type="Pfam" id="PF12887">
    <property type="entry name" value="SICA_alpha"/>
    <property type="match status" value="1"/>
</dbReference>
<accession>A0A1A7W6D5</accession>
<sequence length="383" mass="42734">MVDGVAGPAQADPCSATAQQSPEIQQSDQNGRGLREKWRNYLSSHSGAAGQPVQAVTIPDDLKKEVDKMLDGMKPYLQGMNSTGSVARACEKLKAPGEENRNGGPQTGNMKRVCKTLVQVVNWMGGLNADGSEKNKKDATAEQEWEQYLRCVIGYEVLLRVLLPKYKVEEFMKVISKVMRDGGSEGNLPNVNNICSWVKLEDIGNEEGSIGSLVQDWLNKAKDERMRDRGYIDGFHNIVAWSRYDNEEDKQKEMAERRAKTPCSSDSIMDLMKEGMSHQLNVLVDPIAVANDCIEKAENNGKDKALCNRLKCIEEYLQETTTTPATTAENTANSNHNKQTNKSWQQQHKVSPVPAVVLVPPVVPRHYGKNEKEKGKKKVFKER</sequence>
<reference evidence="4" key="1">
    <citation type="submission" date="2016-05" db="EMBL/GenBank/DDBJ databases">
        <authorList>
            <person name="Sharaf Hazem."/>
        </authorList>
    </citation>
    <scope>NUCLEOTIDE SEQUENCE [LARGE SCALE GENOMIC DNA]</scope>
    <source>
        <strain evidence="4">H</strain>
    </source>
</reference>
<feature type="compositionally biased region" description="Low complexity" evidence="1">
    <location>
        <begin position="323"/>
        <end position="333"/>
    </location>
</feature>
<evidence type="ECO:0000313" key="3">
    <source>
        <dbReference type="EMBL" id="SBO29472.1"/>
    </source>
</evidence>
<evidence type="ECO:0000259" key="2">
    <source>
        <dbReference type="Pfam" id="PF12887"/>
    </source>
</evidence>
<feature type="region of interest" description="Disordered" evidence="1">
    <location>
        <begin position="323"/>
        <end position="383"/>
    </location>
</feature>
<organism evidence="3 4">
    <name type="scientific">Plasmodium knowlesi (strain H)</name>
    <dbReference type="NCBI Taxonomy" id="5851"/>
    <lineage>
        <taxon>Eukaryota</taxon>
        <taxon>Sar</taxon>
        <taxon>Alveolata</taxon>
        <taxon>Apicomplexa</taxon>
        <taxon>Aconoidasida</taxon>
        <taxon>Haemosporida</taxon>
        <taxon>Plasmodiidae</taxon>
        <taxon>Plasmodium</taxon>
        <taxon>Plasmodium (Plasmodium)</taxon>
    </lineage>
</organism>
<dbReference type="InterPro" id="IPR024290">
    <property type="entry name" value="SICA_extracell_a"/>
</dbReference>
<protein>
    <submittedName>
        <fullName evidence="3">SICAvar, type I</fullName>
    </submittedName>
</protein>
<feature type="region of interest" description="Disordered" evidence="1">
    <location>
        <begin position="1"/>
        <end position="31"/>
    </location>
</feature>
<name>A0A1A7W6D5_PLAKH</name>
<feature type="compositionally biased region" description="Polar residues" evidence="1">
    <location>
        <begin position="334"/>
        <end position="349"/>
    </location>
</feature>
<evidence type="ECO:0000313" key="4">
    <source>
        <dbReference type="Proteomes" id="UP000182142"/>
    </source>
</evidence>
<feature type="domain" description="Schizont-infected cell agglutination extracellular alpha" evidence="2">
    <location>
        <begin position="33"/>
        <end position="209"/>
    </location>
</feature>
<gene>
    <name evidence="3" type="ORF">PKNA1_H1_0808100</name>
</gene>
<evidence type="ECO:0000256" key="1">
    <source>
        <dbReference type="SAM" id="MobiDB-lite"/>
    </source>
</evidence>
<dbReference type="EMBL" id="CWHR02000028">
    <property type="protein sequence ID" value="SBO29472.1"/>
    <property type="molecule type" value="Genomic_DNA"/>
</dbReference>
<dbReference type="AlphaFoldDB" id="A0A1A7W6D5"/>
<dbReference type="Proteomes" id="UP000182142">
    <property type="component" value="Unassembled WGS sequence"/>
</dbReference>
<feature type="compositionally biased region" description="Polar residues" evidence="1">
    <location>
        <begin position="16"/>
        <end position="30"/>
    </location>
</feature>
<feature type="compositionally biased region" description="Low complexity" evidence="1">
    <location>
        <begin position="350"/>
        <end position="360"/>
    </location>
</feature>
<proteinExistence type="predicted"/>